<reference evidence="4 5" key="1">
    <citation type="submission" date="2016-10" db="EMBL/GenBank/DDBJ databases">
        <authorList>
            <person name="de Groot N.N."/>
        </authorList>
    </citation>
    <scope>NUCLEOTIDE SEQUENCE [LARGE SCALE GENOMIC DNA]</scope>
    <source>
        <strain evidence="4 5">CPCC 202808</strain>
    </source>
</reference>
<dbReference type="PANTHER" id="PTHR34406">
    <property type="entry name" value="PROTEIN YCEI"/>
    <property type="match status" value="1"/>
</dbReference>
<dbReference type="SMART" id="SM00867">
    <property type="entry name" value="YceI"/>
    <property type="match status" value="1"/>
</dbReference>
<evidence type="ECO:0000259" key="2">
    <source>
        <dbReference type="SMART" id="SM00867"/>
    </source>
</evidence>
<dbReference type="SUPFAM" id="SSF101874">
    <property type="entry name" value="YceI-like"/>
    <property type="match status" value="1"/>
</dbReference>
<evidence type="ECO:0000313" key="3">
    <source>
        <dbReference type="EMBL" id="NYH83974.1"/>
    </source>
</evidence>
<organism evidence="4 5">
    <name type="scientific">Actinopolymorpha cephalotaxi</name>
    <dbReference type="NCBI Taxonomy" id="504797"/>
    <lineage>
        <taxon>Bacteria</taxon>
        <taxon>Bacillati</taxon>
        <taxon>Actinomycetota</taxon>
        <taxon>Actinomycetes</taxon>
        <taxon>Propionibacteriales</taxon>
        <taxon>Actinopolymorphaceae</taxon>
        <taxon>Actinopolymorpha</taxon>
    </lineage>
</organism>
<dbReference type="Pfam" id="PF04264">
    <property type="entry name" value="YceI"/>
    <property type="match status" value="1"/>
</dbReference>
<keyword evidence="6" id="KW-1185">Reference proteome</keyword>
<evidence type="ECO:0000313" key="4">
    <source>
        <dbReference type="EMBL" id="SFG52399.1"/>
    </source>
</evidence>
<dbReference type="Proteomes" id="UP000199052">
    <property type="component" value="Unassembled WGS sequence"/>
</dbReference>
<dbReference type="Gene3D" id="2.40.128.110">
    <property type="entry name" value="Lipid/polyisoprenoid-binding, YceI-like"/>
    <property type="match status" value="1"/>
</dbReference>
<dbReference type="Proteomes" id="UP000533017">
    <property type="component" value="Unassembled WGS sequence"/>
</dbReference>
<dbReference type="EMBL" id="JACBZA010000001">
    <property type="protein sequence ID" value="NYH83974.1"/>
    <property type="molecule type" value="Genomic_DNA"/>
</dbReference>
<accession>A0A1I2SKY9</accession>
<evidence type="ECO:0000313" key="6">
    <source>
        <dbReference type="Proteomes" id="UP000533017"/>
    </source>
</evidence>
<dbReference type="RefSeq" id="WP_092883445.1">
    <property type="nucleotide sequence ID" value="NZ_FOOI01000006.1"/>
</dbReference>
<protein>
    <submittedName>
        <fullName evidence="4">Polyisoprenoid-binding protein YceI</fullName>
    </submittedName>
</protein>
<dbReference type="STRING" id="504797.SAMN05421678_106232"/>
<feature type="domain" description="Lipid/polyisoprenoid-binding YceI-like" evidence="2">
    <location>
        <begin position="14"/>
        <end position="180"/>
    </location>
</feature>
<dbReference type="InterPro" id="IPR007372">
    <property type="entry name" value="Lipid/polyisoprenoid-bd_YceI"/>
</dbReference>
<dbReference type="EMBL" id="FOOI01000006">
    <property type="protein sequence ID" value="SFG52399.1"/>
    <property type="molecule type" value="Genomic_DNA"/>
</dbReference>
<proteinExistence type="inferred from homology"/>
<sequence>MSTLTTPTELTTGTWTIDPVHSEVGFTVRHLMTKVRGSFRDFEGTLEVAGDAAASKVNVQVQLASIDTGNQQRDDHVRSGDFFDIEKFPAMTFVSTGVRPHADGFVLVGDLTVKDVTKQVELVGEFLGVEDDAYGNTRAGFDATTTINRKDFGVDANVPLGGEKFLIGNEIAVQLSVQAVLQK</sequence>
<evidence type="ECO:0000313" key="5">
    <source>
        <dbReference type="Proteomes" id="UP000199052"/>
    </source>
</evidence>
<dbReference type="AlphaFoldDB" id="A0A1I2SKY9"/>
<reference evidence="3 6" key="2">
    <citation type="submission" date="2020-07" db="EMBL/GenBank/DDBJ databases">
        <title>Sequencing the genomes of 1000 actinobacteria strains.</title>
        <authorList>
            <person name="Klenk H.-P."/>
        </authorList>
    </citation>
    <scope>NUCLEOTIDE SEQUENCE [LARGE SCALE GENOMIC DNA]</scope>
    <source>
        <strain evidence="3 6">DSM 45117</strain>
    </source>
</reference>
<dbReference type="PANTHER" id="PTHR34406:SF1">
    <property type="entry name" value="PROTEIN YCEI"/>
    <property type="match status" value="1"/>
</dbReference>
<dbReference type="InterPro" id="IPR036761">
    <property type="entry name" value="TTHA0802/YceI-like_sf"/>
</dbReference>
<name>A0A1I2SKY9_9ACTN</name>
<evidence type="ECO:0000256" key="1">
    <source>
        <dbReference type="ARBA" id="ARBA00008812"/>
    </source>
</evidence>
<comment type="similarity">
    <text evidence="1">Belongs to the UPF0312 family.</text>
</comment>
<gene>
    <name evidence="3" type="ORF">FHR37_002825</name>
    <name evidence="4" type="ORF">SAMN05421678_106232</name>
</gene>
<dbReference type="OrthoDB" id="9811006at2"/>